<dbReference type="PANTHER" id="PTHR14187">
    <property type="entry name" value="ALPHA KINASE/ELONGATION FACTOR 2 KINASE"/>
    <property type="match status" value="1"/>
</dbReference>
<keyword evidence="2" id="KW-1185">Reference proteome</keyword>
<gene>
    <name evidence="1" type="ORF">AMATHDRAFT_6474</name>
</gene>
<dbReference type="CDD" id="cd10170">
    <property type="entry name" value="ASKHA_NBD_HSP70"/>
    <property type="match status" value="1"/>
</dbReference>
<dbReference type="Gene3D" id="3.90.640.10">
    <property type="entry name" value="Actin, Chain A, domain 4"/>
    <property type="match status" value="1"/>
</dbReference>
<dbReference type="AlphaFoldDB" id="A0A2A9NHL0"/>
<dbReference type="Proteomes" id="UP000242287">
    <property type="component" value="Unassembled WGS sequence"/>
</dbReference>
<organism evidence="1 2">
    <name type="scientific">Amanita thiersii Skay4041</name>
    <dbReference type="NCBI Taxonomy" id="703135"/>
    <lineage>
        <taxon>Eukaryota</taxon>
        <taxon>Fungi</taxon>
        <taxon>Dikarya</taxon>
        <taxon>Basidiomycota</taxon>
        <taxon>Agaricomycotina</taxon>
        <taxon>Agaricomycetes</taxon>
        <taxon>Agaricomycetidae</taxon>
        <taxon>Agaricales</taxon>
        <taxon>Pluteineae</taxon>
        <taxon>Amanitaceae</taxon>
        <taxon>Amanita</taxon>
    </lineage>
</organism>
<dbReference type="EMBL" id="KZ302095">
    <property type="protein sequence ID" value="PFH47737.1"/>
    <property type="molecule type" value="Genomic_DNA"/>
</dbReference>
<dbReference type="OrthoDB" id="2963168at2759"/>
<sequence>MSPPLRFIRKPYQGDKRKLVISIDVGTTYSGVSYAVLDPGQPSQIQSVTQYPGQGHIGGDSKIQSVVMYDKDDKVVAVGAETDKQVFPELGEIEGLQTAAWFKLYFRPPHLEREHDSEIKDLPQLPKNKTAIQVFADMLAYLFKSTKQYIRERQGVPFWNSLESSIDFVLSHPNGWEGKQQAEMRHAAVMAGLVPNEDEGQKRISFVTEGEASLHFCLNKIPDALNDHAKDGIMVVDCGGGTLDFSTYSRASDSFEFKEISAPECTFQGSIFVTRRAGAYLAETLKNSRFRTKGNIDAMLDIFEKNTKRTFKSVSKYYWIKFGREDDNDKDCGINSGIIKIHGEKIATFVQPAVDSITKVVEDKVKKSSIPIKVLFMVGGFATSDYLFQTLGNYFKKTGITIMRPDAYLNKAVAEGAVAHYLDRTVKSRVSKYDFGAYSSQVFNPENPDHVARQDRAISVSNGDRWISGAFSVILPKNTTVSEEKEYRQYYYQVMKDNKVERAWNEFRTIMCYRGLDGHPPEWLDKAPDLFVSLCNVRADLTNIARSAKSAVSQEGKTYYWFGYEIALLFGLTELRAEIVWKEDGVEKRGPAIVAYDFKKDDK</sequence>
<evidence type="ECO:0000313" key="1">
    <source>
        <dbReference type="EMBL" id="PFH47737.1"/>
    </source>
</evidence>
<dbReference type="Gene3D" id="3.30.420.40">
    <property type="match status" value="2"/>
</dbReference>
<dbReference type="PANTHER" id="PTHR14187:SF5">
    <property type="entry name" value="HEAT SHOCK 70 KDA PROTEIN 12A"/>
    <property type="match status" value="1"/>
</dbReference>
<name>A0A2A9NHL0_9AGAR</name>
<reference evidence="1 2" key="1">
    <citation type="submission" date="2014-02" db="EMBL/GenBank/DDBJ databases">
        <title>Transposable element dynamics among asymbiotic and ectomycorrhizal Amanita fungi.</title>
        <authorList>
            <consortium name="DOE Joint Genome Institute"/>
            <person name="Hess J."/>
            <person name="Skrede I."/>
            <person name="Wolfe B."/>
            <person name="LaButti K."/>
            <person name="Ohm R.A."/>
            <person name="Grigoriev I.V."/>
            <person name="Pringle A."/>
        </authorList>
    </citation>
    <scope>NUCLEOTIDE SEQUENCE [LARGE SCALE GENOMIC DNA]</scope>
    <source>
        <strain evidence="1 2">SKay4041</strain>
    </source>
</reference>
<evidence type="ECO:0000313" key="2">
    <source>
        <dbReference type="Proteomes" id="UP000242287"/>
    </source>
</evidence>
<protein>
    <submittedName>
        <fullName evidence="1">Uncharacterized protein</fullName>
    </submittedName>
</protein>
<dbReference type="SUPFAM" id="SSF53067">
    <property type="entry name" value="Actin-like ATPase domain"/>
    <property type="match status" value="2"/>
</dbReference>
<accession>A0A2A9NHL0</accession>
<dbReference type="STRING" id="703135.A0A2A9NHL0"/>
<dbReference type="InterPro" id="IPR043129">
    <property type="entry name" value="ATPase_NBD"/>
</dbReference>
<proteinExistence type="predicted"/>